<feature type="domain" description="Glycosyl transferase family 1" evidence="2">
    <location>
        <begin position="194"/>
        <end position="370"/>
    </location>
</feature>
<evidence type="ECO:0000313" key="4">
    <source>
        <dbReference type="EMBL" id="MBB2155542.1"/>
    </source>
</evidence>
<dbReference type="Proteomes" id="UP000550787">
    <property type="component" value="Unassembled WGS sequence"/>
</dbReference>
<dbReference type="Pfam" id="PF00534">
    <property type="entry name" value="Glycos_transf_1"/>
    <property type="match status" value="1"/>
</dbReference>
<feature type="compositionally biased region" description="Low complexity" evidence="1">
    <location>
        <begin position="409"/>
        <end position="418"/>
    </location>
</feature>
<evidence type="ECO:0000256" key="1">
    <source>
        <dbReference type="SAM" id="MobiDB-lite"/>
    </source>
</evidence>
<dbReference type="CDD" id="cd03819">
    <property type="entry name" value="GT4_WavL-like"/>
    <property type="match status" value="1"/>
</dbReference>
<evidence type="ECO:0000259" key="3">
    <source>
        <dbReference type="Pfam" id="PF13439"/>
    </source>
</evidence>
<dbReference type="SUPFAM" id="SSF53756">
    <property type="entry name" value="UDP-Glycosyltransferase/glycogen phosphorylase"/>
    <property type="match status" value="1"/>
</dbReference>
<keyword evidence="4" id="KW-0808">Transferase</keyword>
<proteinExistence type="predicted"/>
<dbReference type="Pfam" id="PF13439">
    <property type="entry name" value="Glyco_transf_4"/>
    <property type="match status" value="1"/>
</dbReference>
<dbReference type="GO" id="GO:0016758">
    <property type="term" value="F:hexosyltransferase activity"/>
    <property type="evidence" value="ECO:0007669"/>
    <property type="project" value="TreeGrafter"/>
</dbReference>
<dbReference type="InterPro" id="IPR050194">
    <property type="entry name" value="Glycosyltransferase_grp1"/>
</dbReference>
<accession>A0A7W4FD87</accession>
<gene>
    <name evidence="4" type="ORF">HLH33_04335</name>
</gene>
<reference evidence="4 5" key="1">
    <citation type="submission" date="2020-04" db="EMBL/GenBank/DDBJ databases">
        <title>Description of novel Gluconacetobacter.</title>
        <authorList>
            <person name="Sombolestani A."/>
        </authorList>
    </citation>
    <scope>NUCLEOTIDE SEQUENCE [LARGE SCALE GENOMIC DNA]</scope>
    <source>
        <strain evidence="4 5">LMG 7603</strain>
    </source>
</reference>
<name>A0A7W4FD87_GLUDI</name>
<dbReference type="InterPro" id="IPR028098">
    <property type="entry name" value="Glyco_trans_4-like_N"/>
</dbReference>
<protein>
    <submittedName>
        <fullName evidence="4">Glycosyltransferase family 4 protein</fullName>
    </submittedName>
</protein>
<dbReference type="AlphaFoldDB" id="A0A7W4FD87"/>
<dbReference type="PANTHER" id="PTHR45947">
    <property type="entry name" value="SULFOQUINOVOSYL TRANSFERASE SQD2"/>
    <property type="match status" value="1"/>
</dbReference>
<feature type="region of interest" description="Disordered" evidence="1">
    <location>
        <begin position="409"/>
        <end position="434"/>
    </location>
</feature>
<dbReference type="PANTHER" id="PTHR45947:SF3">
    <property type="entry name" value="SULFOQUINOVOSYL TRANSFERASE SQD2"/>
    <property type="match status" value="1"/>
</dbReference>
<dbReference type="Gene3D" id="3.40.50.2000">
    <property type="entry name" value="Glycogen Phosphorylase B"/>
    <property type="match status" value="2"/>
</dbReference>
<dbReference type="OMA" id="HCDDMPA"/>
<evidence type="ECO:0000259" key="2">
    <source>
        <dbReference type="Pfam" id="PF00534"/>
    </source>
</evidence>
<feature type="domain" description="Glycosyltransferase subfamily 4-like N-terminal" evidence="3">
    <location>
        <begin position="25"/>
        <end position="180"/>
    </location>
</feature>
<comment type="caution">
    <text evidence="4">The sequence shown here is derived from an EMBL/GenBank/DDBJ whole genome shotgun (WGS) entry which is preliminary data.</text>
</comment>
<dbReference type="InterPro" id="IPR001296">
    <property type="entry name" value="Glyco_trans_1"/>
</dbReference>
<organism evidence="4 5">
    <name type="scientific">Gluconacetobacter diazotrophicus</name>
    <name type="common">Acetobacter diazotrophicus</name>
    <dbReference type="NCBI Taxonomy" id="33996"/>
    <lineage>
        <taxon>Bacteria</taxon>
        <taxon>Pseudomonadati</taxon>
        <taxon>Pseudomonadota</taxon>
        <taxon>Alphaproteobacteria</taxon>
        <taxon>Acetobacterales</taxon>
        <taxon>Acetobacteraceae</taxon>
        <taxon>Gluconacetobacter</taxon>
    </lineage>
</organism>
<evidence type="ECO:0000313" key="5">
    <source>
        <dbReference type="Proteomes" id="UP000550787"/>
    </source>
</evidence>
<dbReference type="EMBL" id="JABEQG010000005">
    <property type="protein sequence ID" value="MBB2155542.1"/>
    <property type="molecule type" value="Genomic_DNA"/>
</dbReference>
<sequence>MLSGRMESLAHRPVILQVLPALDAGGIEQGTIEMADAITRAGGVALVACAGGRLLARLRHAGGVHMPIDLRTKNPLRILLNARRLARLIRAQGVHLVHARSRAPGWSAALACRRTGVPLVTTWHGVYRESVPGKRRYNAVMASGRRVIAISAFIAQRLARDYGVGPDRLRLIPRGVDTARFDPDIVRGPRIQALAEQWGLPEDAAIIMLPGRITPWKGQALLLEALARMEAQEQARGGSGRDWACVFVGPARRRDRFARSLTQMAETQPALRGRVYFAGLCADMPAALALADVVVMPSLRPEPFGRVVIEAQAMARPVIVAAHGAAMETVAHGQTGLLVPPGDASALAGAIRAVLDMAPEDAAALGAAARASVQASYTTAAMQQATLAVYDEILGSSLAGWFAWQAAQGDATPDATPGDTPPDRTDLTGTAHVQ</sequence>